<feature type="transmembrane region" description="Helical" evidence="4">
    <location>
        <begin position="254"/>
        <end position="273"/>
    </location>
</feature>
<keyword evidence="4" id="KW-1133">Transmembrane helix</keyword>
<dbReference type="Proteomes" id="UP000285961">
    <property type="component" value="Unassembled WGS sequence"/>
</dbReference>
<dbReference type="SUPFAM" id="SSF53448">
    <property type="entry name" value="Nucleotide-diphospho-sugar transferases"/>
    <property type="match status" value="1"/>
</dbReference>
<evidence type="ECO:0000313" key="5">
    <source>
        <dbReference type="EMBL" id="RJP65650.1"/>
    </source>
</evidence>
<evidence type="ECO:0000256" key="3">
    <source>
        <dbReference type="ARBA" id="ARBA00022679"/>
    </source>
</evidence>
<comment type="caution">
    <text evidence="5">The sequence shown here is derived from an EMBL/GenBank/DDBJ whole genome shotgun (WGS) entry which is preliminary data.</text>
</comment>
<evidence type="ECO:0000256" key="1">
    <source>
        <dbReference type="ARBA" id="ARBA00006739"/>
    </source>
</evidence>
<feature type="transmembrane region" description="Helical" evidence="4">
    <location>
        <begin position="6"/>
        <end position="25"/>
    </location>
</feature>
<dbReference type="EMBL" id="QZKI01000124">
    <property type="protein sequence ID" value="RJP65650.1"/>
    <property type="molecule type" value="Genomic_DNA"/>
</dbReference>
<accession>A0A419ER08</accession>
<evidence type="ECO:0000256" key="2">
    <source>
        <dbReference type="ARBA" id="ARBA00022676"/>
    </source>
</evidence>
<dbReference type="Gene3D" id="3.90.550.10">
    <property type="entry name" value="Spore Coat Polysaccharide Biosynthesis Protein SpsA, Chain A"/>
    <property type="match status" value="1"/>
</dbReference>
<dbReference type="PANTHER" id="PTHR43630">
    <property type="entry name" value="POLY-BETA-1,6-N-ACETYL-D-GLUCOSAMINE SYNTHASE"/>
    <property type="match status" value="1"/>
</dbReference>
<dbReference type="AlphaFoldDB" id="A0A419ER08"/>
<reference evidence="5 6" key="1">
    <citation type="journal article" date="2017" name="ISME J.">
        <title>Energy and carbon metabolisms in a deep terrestrial subsurface fluid microbial community.</title>
        <authorList>
            <person name="Momper L."/>
            <person name="Jungbluth S.P."/>
            <person name="Lee M.D."/>
            <person name="Amend J.P."/>
        </authorList>
    </citation>
    <scope>NUCLEOTIDE SEQUENCE [LARGE SCALE GENOMIC DNA]</scope>
    <source>
        <strain evidence="5">SURF_17</strain>
    </source>
</reference>
<protein>
    <submittedName>
        <fullName evidence="5">Glycosyltransferase</fullName>
    </submittedName>
</protein>
<evidence type="ECO:0000313" key="6">
    <source>
        <dbReference type="Proteomes" id="UP000285961"/>
    </source>
</evidence>
<feature type="transmembrane region" description="Helical" evidence="4">
    <location>
        <begin position="285"/>
        <end position="304"/>
    </location>
</feature>
<keyword evidence="4" id="KW-0472">Membrane</keyword>
<name>A0A419ER08_9BACT</name>
<dbReference type="PANTHER" id="PTHR43630:SF1">
    <property type="entry name" value="POLY-BETA-1,6-N-ACETYL-D-GLUCOSAMINE SYNTHASE"/>
    <property type="match status" value="1"/>
</dbReference>
<organism evidence="5 6">
    <name type="scientific">Candidatus Abyssobacteria bacterium SURF_17</name>
    <dbReference type="NCBI Taxonomy" id="2093361"/>
    <lineage>
        <taxon>Bacteria</taxon>
        <taxon>Pseudomonadati</taxon>
        <taxon>Candidatus Hydrogenedentota</taxon>
        <taxon>Candidatus Abyssobacteria</taxon>
    </lineage>
</organism>
<feature type="transmembrane region" description="Helical" evidence="4">
    <location>
        <begin position="309"/>
        <end position="328"/>
    </location>
</feature>
<sequence length="360" mass="41099">MVPATIIFLLITCYLAFLMAGYGRLLRFLTRNRPVPRRDQVLPVSVIVPAFNEEKNIARKVENLLALNYPAELVEVLVVDNASTDKTRLIASSYPVRVLQSPRGKINAINEGIREARSDIIVVTDADTVLHPDAMRSLVTCFADDRIAAVGGKADVEDTRSFFGRSKMKYHRADWELRTLEGRLDTVISLDGKLMSFRKALLPELPPDAVVDDLEINFRLRSQGYRSVIDDRAIVYETGPQTLKAELRQIRRRVALTIPVLFNYIHMLLNPRFGWFGMLIYPVRRMLAVFSPLMFAYVLIFLFWWKWKVMLVLCVVGATLVVATGQYFPIIQQIGIVLGWFDVLTQRVRASAQWEKVNEP</sequence>
<keyword evidence="2" id="KW-0328">Glycosyltransferase</keyword>
<dbReference type="InterPro" id="IPR029044">
    <property type="entry name" value="Nucleotide-diphossugar_trans"/>
</dbReference>
<keyword evidence="4" id="KW-0812">Transmembrane</keyword>
<comment type="similarity">
    <text evidence="1">Belongs to the glycosyltransferase 2 family.</text>
</comment>
<proteinExistence type="inferred from homology"/>
<dbReference type="Pfam" id="PF13641">
    <property type="entry name" value="Glyco_tranf_2_3"/>
    <property type="match status" value="1"/>
</dbReference>
<gene>
    <name evidence="5" type="ORF">C4532_17300</name>
</gene>
<dbReference type="GO" id="GO:0016757">
    <property type="term" value="F:glycosyltransferase activity"/>
    <property type="evidence" value="ECO:0007669"/>
    <property type="project" value="UniProtKB-KW"/>
</dbReference>
<evidence type="ECO:0000256" key="4">
    <source>
        <dbReference type="SAM" id="Phobius"/>
    </source>
</evidence>
<keyword evidence="3 5" id="KW-0808">Transferase</keyword>